<accession>D7FKG4</accession>
<reference evidence="3 4" key="1">
    <citation type="journal article" date="2010" name="Nature">
        <title>The Ectocarpus genome and the independent evolution of multicellularity in brown algae.</title>
        <authorList>
            <person name="Cock J.M."/>
            <person name="Sterck L."/>
            <person name="Rouze P."/>
            <person name="Scornet D."/>
            <person name="Allen A.E."/>
            <person name="Amoutzias G."/>
            <person name="Anthouard V."/>
            <person name="Artiguenave F."/>
            <person name="Aury J.M."/>
            <person name="Badger J.H."/>
            <person name="Beszteri B."/>
            <person name="Billiau K."/>
            <person name="Bonnet E."/>
            <person name="Bothwell J.H."/>
            <person name="Bowler C."/>
            <person name="Boyen C."/>
            <person name="Brownlee C."/>
            <person name="Carrano C.J."/>
            <person name="Charrier B."/>
            <person name="Cho G.Y."/>
            <person name="Coelho S.M."/>
            <person name="Collen J."/>
            <person name="Corre E."/>
            <person name="Da Silva C."/>
            <person name="Delage L."/>
            <person name="Delaroque N."/>
            <person name="Dittami S.M."/>
            <person name="Doulbeau S."/>
            <person name="Elias M."/>
            <person name="Farnham G."/>
            <person name="Gachon C.M."/>
            <person name="Gschloessl B."/>
            <person name="Heesch S."/>
            <person name="Jabbari K."/>
            <person name="Jubin C."/>
            <person name="Kawai H."/>
            <person name="Kimura K."/>
            <person name="Kloareg B."/>
            <person name="Kupper F.C."/>
            <person name="Lang D."/>
            <person name="Le Bail A."/>
            <person name="Leblanc C."/>
            <person name="Lerouge P."/>
            <person name="Lohr M."/>
            <person name="Lopez P.J."/>
            <person name="Martens C."/>
            <person name="Maumus F."/>
            <person name="Michel G."/>
            <person name="Miranda-Saavedra D."/>
            <person name="Morales J."/>
            <person name="Moreau H."/>
            <person name="Motomura T."/>
            <person name="Nagasato C."/>
            <person name="Napoli C.A."/>
            <person name="Nelson D.R."/>
            <person name="Nyvall-Collen P."/>
            <person name="Peters A.F."/>
            <person name="Pommier C."/>
            <person name="Potin P."/>
            <person name="Poulain J."/>
            <person name="Quesneville H."/>
            <person name="Read B."/>
            <person name="Rensing S.A."/>
            <person name="Ritter A."/>
            <person name="Rousvoal S."/>
            <person name="Samanta M."/>
            <person name="Samson G."/>
            <person name="Schroeder D.C."/>
            <person name="Segurens B."/>
            <person name="Strittmatter M."/>
            <person name="Tonon T."/>
            <person name="Tregear J.W."/>
            <person name="Valentin K."/>
            <person name="von Dassow P."/>
            <person name="Yamagishi T."/>
            <person name="Van de Peer Y."/>
            <person name="Wincker P."/>
        </authorList>
    </citation>
    <scope>NUCLEOTIDE SEQUENCE [LARGE SCALE GENOMIC DNA]</scope>
    <source>
        <strain evidence="4">Ec32 / CCAP1310/4</strain>
    </source>
</reference>
<evidence type="ECO:0000256" key="1">
    <source>
        <dbReference type="SAM" id="MobiDB-lite"/>
    </source>
</evidence>
<sequence>MRRPSSTSSVFLLWASLQGVDAGRSSLIAGRMAASPPGAATSGATATTFCSSSGHGSRMRWSRPEERKKPRISALTPGARSLSAAQTAWATSPAAGSAATRCSNNRRRLARAASHTTTRLPANAHARRRRQAIPPLSSADTEDPEAAAGQSLFIFGVGYVATAVALTFLRKGWTVHGTCTDPRKVKSLGDQGIKRELLVVACPLFCSA</sequence>
<feature type="region of interest" description="Disordered" evidence="1">
    <location>
        <begin position="37"/>
        <end position="71"/>
    </location>
</feature>
<feature type="region of interest" description="Disordered" evidence="1">
    <location>
        <begin position="90"/>
        <end position="129"/>
    </location>
</feature>
<name>D7FKG4_ECTSI</name>
<evidence type="ECO:0000313" key="4">
    <source>
        <dbReference type="Proteomes" id="UP000002630"/>
    </source>
</evidence>
<dbReference type="EMBL" id="FN648026">
    <property type="protein sequence ID" value="CBJ29366.1"/>
    <property type="molecule type" value="Genomic_DNA"/>
</dbReference>
<evidence type="ECO:0008006" key="5">
    <source>
        <dbReference type="Google" id="ProtNLM"/>
    </source>
</evidence>
<protein>
    <recommendedName>
        <fullName evidence="5">Pyrroline-5-carboxylate reductase catalytic N-terminal domain-containing protein</fullName>
    </recommendedName>
</protein>
<keyword evidence="4" id="KW-1185">Reference proteome</keyword>
<feature type="signal peptide" evidence="2">
    <location>
        <begin position="1"/>
        <end position="22"/>
    </location>
</feature>
<dbReference type="InParanoid" id="D7FKG4"/>
<feature type="compositionally biased region" description="Low complexity" evidence="1">
    <location>
        <begin position="90"/>
        <end position="100"/>
    </location>
</feature>
<evidence type="ECO:0000313" key="3">
    <source>
        <dbReference type="EMBL" id="CBJ29366.1"/>
    </source>
</evidence>
<proteinExistence type="predicted"/>
<feature type="compositionally biased region" description="Low complexity" evidence="1">
    <location>
        <begin position="37"/>
        <end position="48"/>
    </location>
</feature>
<organism evidence="3 4">
    <name type="scientific">Ectocarpus siliculosus</name>
    <name type="common">Brown alga</name>
    <name type="synonym">Conferva siliculosa</name>
    <dbReference type="NCBI Taxonomy" id="2880"/>
    <lineage>
        <taxon>Eukaryota</taxon>
        <taxon>Sar</taxon>
        <taxon>Stramenopiles</taxon>
        <taxon>Ochrophyta</taxon>
        <taxon>PX clade</taxon>
        <taxon>Phaeophyceae</taxon>
        <taxon>Ectocarpales</taxon>
        <taxon>Ectocarpaceae</taxon>
        <taxon>Ectocarpus</taxon>
    </lineage>
</organism>
<dbReference type="EMBL" id="FN649751">
    <property type="protein sequence ID" value="CBJ29366.1"/>
    <property type="molecule type" value="Genomic_DNA"/>
</dbReference>
<evidence type="ECO:0000256" key="2">
    <source>
        <dbReference type="SAM" id="SignalP"/>
    </source>
</evidence>
<keyword evidence="2" id="KW-0732">Signal</keyword>
<dbReference type="Gene3D" id="3.40.50.720">
    <property type="entry name" value="NAD(P)-binding Rossmann-like Domain"/>
    <property type="match status" value="1"/>
</dbReference>
<gene>
    <name evidence="3" type="ORF">Esi_0144_0024</name>
</gene>
<dbReference type="Proteomes" id="UP000002630">
    <property type="component" value="Linkage Group LG26"/>
</dbReference>
<feature type="chain" id="PRO_5003095653" description="Pyrroline-5-carboxylate reductase catalytic N-terminal domain-containing protein" evidence="2">
    <location>
        <begin position="23"/>
        <end position="208"/>
    </location>
</feature>
<dbReference type="AlphaFoldDB" id="D7FKG4"/>